<dbReference type="PANTHER" id="PTHR36766">
    <property type="entry name" value="PLANT BROAD-SPECTRUM MILDEW RESISTANCE PROTEIN RPW8"/>
    <property type="match status" value="1"/>
</dbReference>
<dbReference type="InterPro" id="IPR027417">
    <property type="entry name" value="P-loop_NTPase"/>
</dbReference>
<dbReference type="PANTHER" id="PTHR36766:SF70">
    <property type="entry name" value="DISEASE RESISTANCE PROTEIN RGA4"/>
    <property type="match status" value="1"/>
</dbReference>
<dbReference type="SUPFAM" id="SSF52540">
    <property type="entry name" value="P-loop containing nucleoside triphosphate hydrolases"/>
    <property type="match status" value="1"/>
</dbReference>
<reference evidence="1" key="2">
    <citation type="journal article" date="2015" name="Data Brief">
        <title>Shoot transcriptome of the giant reed, Arundo donax.</title>
        <authorList>
            <person name="Barrero R.A."/>
            <person name="Guerrero F.D."/>
            <person name="Moolhuijzen P."/>
            <person name="Goolsby J.A."/>
            <person name="Tidwell J."/>
            <person name="Bellgard S.E."/>
            <person name="Bellgard M.I."/>
        </authorList>
    </citation>
    <scope>NUCLEOTIDE SEQUENCE</scope>
    <source>
        <tissue evidence="1">Shoot tissue taken approximately 20 cm above the soil surface</tissue>
    </source>
</reference>
<accession>A0A0A9HYZ8</accession>
<dbReference type="GO" id="GO:0043531">
    <property type="term" value="F:ADP binding"/>
    <property type="evidence" value="ECO:0007669"/>
    <property type="project" value="InterPro"/>
</dbReference>
<proteinExistence type="predicted"/>
<evidence type="ECO:0000313" key="1">
    <source>
        <dbReference type="EMBL" id="JAE38103.1"/>
    </source>
</evidence>
<dbReference type="Gene3D" id="1.10.8.430">
    <property type="entry name" value="Helical domain of apoptotic protease-activating factors"/>
    <property type="match status" value="1"/>
</dbReference>
<dbReference type="EMBL" id="GBRH01159793">
    <property type="protein sequence ID" value="JAE38103.1"/>
    <property type="molecule type" value="Transcribed_RNA"/>
</dbReference>
<protein>
    <submittedName>
        <fullName evidence="1">Uncharacterized protein</fullName>
    </submittedName>
</protein>
<dbReference type="InterPro" id="IPR042197">
    <property type="entry name" value="Apaf_helical"/>
</dbReference>
<dbReference type="AlphaFoldDB" id="A0A0A9HYZ8"/>
<sequence>MGCFKNIAWLMWSWKCNNCDYLRLGTSIMGTVEPFCLKRLNEEDSWTLFSRRAFGTCQLDSSKLVEIGKKIVYKCHGGPLALKSMGGLMSTKHEIRDWLAILKAILGMRKTKYGQH</sequence>
<organism evidence="1">
    <name type="scientific">Arundo donax</name>
    <name type="common">Giant reed</name>
    <name type="synonym">Donax arundinaceus</name>
    <dbReference type="NCBI Taxonomy" id="35708"/>
    <lineage>
        <taxon>Eukaryota</taxon>
        <taxon>Viridiplantae</taxon>
        <taxon>Streptophyta</taxon>
        <taxon>Embryophyta</taxon>
        <taxon>Tracheophyta</taxon>
        <taxon>Spermatophyta</taxon>
        <taxon>Magnoliopsida</taxon>
        <taxon>Liliopsida</taxon>
        <taxon>Poales</taxon>
        <taxon>Poaceae</taxon>
        <taxon>PACMAD clade</taxon>
        <taxon>Arundinoideae</taxon>
        <taxon>Arundineae</taxon>
        <taxon>Arundo</taxon>
    </lineage>
</organism>
<name>A0A0A9HYZ8_ARUDO</name>
<reference evidence="1" key="1">
    <citation type="submission" date="2014-09" db="EMBL/GenBank/DDBJ databases">
        <authorList>
            <person name="Magalhaes I.L.F."/>
            <person name="Oliveira U."/>
            <person name="Santos F.R."/>
            <person name="Vidigal T.H.D.A."/>
            <person name="Brescovit A.D."/>
            <person name="Santos A.J."/>
        </authorList>
    </citation>
    <scope>NUCLEOTIDE SEQUENCE</scope>
    <source>
        <tissue evidence="1">Shoot tissue taken approximately 20 cm above the soil surface</tissue>
    </source>
</reference>